<organism evidence="2 3">
    <name type="scientific">Paenibacillus gallinarum</name>
    <dbReference type="NCBI Taxonomy" id="2762232"/>
    <lineage>
        <taxon>Bacteria</taxon>
        <taxon>Bacillati</taxon>
        <taxon>Bacillota</taxon>
        <taxon>Bacilli</taxon>
        <taxon>Bacillales</taxon>
        <taxon>Paenibacillaceae</taxon>
        <taxon>Paenibacillus</taxon>
    </lineage>
</organism>
<gene>
    <name evidence="2" type="ORF">H9647_09030</name>
</gene>
<reference evidence="2 3" key="1">
    <citation type="submission" date="2020-08" db="EMBL/GenBank/DDBJ databases">
        <title>A Genomic Blueprint of the Chicken Gut Microbiome.</title>
        <authorList>
            <person name="Gilroy R."/>
            <person name="Ravi A."/>
            <person name="Getino M."/>
            <person name="Pursley I."/>
            <person name="Horton D.L."/>
            <person name="Alikhan N.-F."/>
            <person name="Baker D."/>
            <person name="Gharbi K."/>
            <person name="Hall N."/>
            <person name="Watson M."/>
            <person name="Adriaenssens E.M."/>
            <person name="Foster-Nyarko E."/>
            <person name="Jarju S."/>
            <person name="Secka A."/>
            <person name="Antonio M."/>
            <person name="Oren A."/>
            <person name="Chaudhuri R."/>
            <person name="La Ragione R.M."/>
            <person name="Hildebrand F."/>
            <person name="Pallen M.J."/>
        </authorList>
    </citation>
    <scope>NUCLEOTIDE SEQUENCE [LARGE SCALE GENOMIC DNA]</scope>
    <source>
        <strain evidence="2 3">Sa2BVA9</strain>
    </source>
</reference>
<feature type="region of interest" description="Disordered" evidence="1">
    <location>
        <begin position="423"/>
        <end position="446"/>
    </location>
</feature>
<feature type="compositionally biased region" description="Polar residues" evidence="1">
    <location>
        <begin position="425"/>
        <end position="435"/>
    </location>
</feature>
<sequence>MQIIRNSHKLFFLGAMLLSIFLISGCGNGLDSFNDPKSLMKTPQMTTERENLLSVIQGELPEGSTITQPREMSNKIIQKDLNNDGIMEAVVFYDQPDDPEVKIRGMLLEKQGDTWVKKLTFDGIGSVLNSFRLQEITGDEGLEIMAGFSSGVEQNAQNWLVSYTYKGGTLQKILEMPYSKYVIMDEFRNPMDLNGDGIHDLTIMNILPTTGQGTITVYQYNDGSFEVLDKMTIDTKMRDFYNVSAGKISKNKTGIILDIALDASNSYSDLIYMEDNQLVEAFKGTDITFKPRRILSEDINNDGIVEFGLLEEPPGWEHFVDSEKLYFYSFYQWNGEEGLTFIMQQYRDDQDRFYFNLKPEQYGNVTLDTKSVKDKYLRFKLADTDETVAEIQFFSLDSWERVKDEWKQIVRSSNQVIGYRLPKQAGQNTPSNNLLTDPEQEGMIIE</sequence>
<name>A0ABR8SXG1_9BACL</name>
<dbReference type="EMBL" id="JACSQL010000002">
    <property type="protein sequence ID" value="MBD7968206.1"/>
    <property type="molecule type" value="Genomic_DNA"/>
</dbReference>
<evidence type="ECO:0000256" key="1">
    <source>
        <dbReference type="SAM" id="MobiDB-lite"/>
    </source>
</evidence>
<protein>
    <recommendedName>
        <fullName evidence="4">VCBS repeat-containing protein</fullName>
    </recommendedName>
</protein>
<dbReference type="Proteomes" id="UP000608071">
    <property type="component" value="Unassembled WGS sequence"/>
</dbReference>
<proteinExistence type="predicted"/>
<accession>A0ABR8SXG1</accession>
<dbReference type="InterPro" id="IPR028994">
    <property type="entry name" value="Integrin_alpha_N"/>
</dbReference>
<keyword evidence="3" id="KW-1185">Reference proteome</keyword>
<dbReference type="SUPFAM" id="SSF69318">
    <property type="entry name" value="Integrin alpha N-terminal domain"/>
    <property type="match status" value="1"/>
</dbReference>
<evidence type="ECO:0000313" key="3">
    <source>
        <dbReference type="Proteomes" id="UP000608071"/>
    </source>
</evidence>
<dbReference type="PROSITE" id="PS51257">
    <property type="entry name" value="PROKAR_LIPOPROTEIN"/>
    <property type="match status" value="1"/>
</dbReference>
<comment type="caution">
    <text evidence="2">The sequence shown here is derived from an EMBL/GenBank/DDBJ whole genome shotgun (WGS) entry which is preliminary data.</text>
</comment>
<evidence type="ECO:0008006" key="4">
    <source>
        <dbReference type="Google" id="ProtNLM"/>
    </source>
</evidence>
<evidence type="ECO:0000313" key="2">
    <source>
        <dbReference type="EMBL" id="MBD7968206.1"/>
    </source>
</evidence>